<keyword evidence="3" id="KW-0804">Transcription</keyword>
<keyword evidence="6" id="KW-1185">Reference proteome</keyword>
<dbReference type="SMART" id="SM00342">
    <property type="entry name" value="HTH_ARAC"/>
    <property type="match status" value="1"/>
</dbReference>
<evidence type="ECO:0000256" key="3">
    <source>
        <dbReference type="ARBA" id="ARBA00023163"/>
    </source>
</evidence>
<organism evidence="5 6">
    <name type="scientific">Pelomonas parva</name>
    <dbReference type="NCBI Taxonomy" id="3299032"/>
    <lineage>
        <taxon>Bacteria</taxon>
        <taxon>Pseudomonadati</taxon>
        <taxon>Pseudomonadota</taxon>
        <taxon>Betaproteobacteria</taxon>
        <taxon>Burkholderiales</taxon>
        <taxon>Sphaerotilaceae</taxon>
        <taxon>Roseateles</taxon>
    </lineage>
</organism>
<evidence type="ECO:0000256" key="2">
    <source>
        <dbReference type="ARBA" id="ARBA00023125"/>
    </source>
</evidence>
<dbReference type="Gene3D" id="1.10.10.60">
    <property type="entry name" value="Homeodomain-like"/>
    <property type="match status" value="1"/>
</dbReference>
<reference evidence="5 6" key="1">
    <citation type="submission" date="2024-08" db="EMBL/GenBank/DDBJ databases">
        <authorList>
            <person name="Lu H."/>
        </authorList>
    </citation>
    <scope>NUCLEOTIDE SEQUENCE [LARGE SCALE GENOMIC DNA]</scope>
    <source>
        <strain evidence="5 6">LYH14W</strain>
    </source>
</reference>
<evidence type="ECO:0000256" key="1">
    <source>
        <dbReference type="ARBA" id="ARBA00023015"/>
    </source>
</evidence>
<feature type="domain" description="HTH araC/xylS-type" evidence="4">
    <location>
        <begin position="215"/>
        <end position="312"/>
    </location>
</feature>
<dbReference type="Proteomes" id="UP001606210">
    <property type="component" value="Unassembled WGS sequence"/>
</dbReference>
<dbReference type="InterPro" id="IPR009057">
    <property type="entry name" value="Homeodomain-like_sf"/>
</dbReference>
<dbReference type="InterPro" id="IPR020449">
    <property type="entry name" value="Tscrpt_reg_AraC-type_HTH"/>
</dbReference>
<evidence type="ECO:0000313" key="6">
    <source>
        <dbReference type="Proteomes" id="UP001606210"/>
    </source>
</evidence>
<gene>
    <name evidence="5" type="ORF">ACG00Y_16500</name>
</gene>
<dbReference type="SUPFAM" id="SSF46689">
    <property type="entry name" value="Homeodomain-like"/>
    <property type="match status" value="1"/>
</dbReference>
<proteinExistence type="predicted"/>
<dbReference type="Pfam" id="PF12833">
    <property type="entry name" value="HTH_18"/>
    <property type="match status" value="1"/>
</dbReference>
<evidence type="ECO:0000259" key="4">
    <source>
        <dbReference type="PROSITE" id="PS01124"/>
    </source>
</evidence>
<evidence type="ECO:0000313" key="5">
    <source>
        <dbReference type="EMBL" id="MFG6431521.1"/>
    </source>
</evidence>
<sequence length="318" mass="34819">MTLPAVPPDFASAAMLRVLAQGMRELGLSPPAATPEGATVDLGAKRALLTHAVQAGGLDCLALLGRGLHRFTHEPIHRALATARDARDLFERWARLERYIHSRHRVQVVAVVPREARLRHVSLRAGAPPHPAEDLVVLGVLVAFLEACGHRSLMAWAGAARVYPDCDGDALARAVEQRTSHEWRIAWAAQVEPPALEAAAPHRLAPDEAWPDGVKALFDRLVARLPAAPGMDALAAELGRARRSLQRELQQQGTGFRPLLAEARYRAAGWWLLHGGSALAEIGFLCGYADQSHFTREFRRRSGMTPADYRRDFRAAKA</sequence>
<dbReference type="InterPro" id="IPR018060">
    <property type="entry name" value="HTH_AraC"/>
</dbReference>
<dbReference type="PRINTS" id="PR00032">
    <property type="entry name" value="HTHARAC"/>
</dbReference>
<accession>A0ABW7F6N1</accession>
<dbReference type="PROSITE" id="PS01124">
    <property type="entry name" value="HTH_ARAC_FAMILY_2"/>
    <property type="match status" value="1"/>
</dbReference>
<comment type="caution">
    <text evidence="5">The sequence shown here is derived from an EMBL/GenBank/DDBJ whole genome shotgun (WGS) entry which is preliminary data.</text>
</comment>
<protein>
    <submittedName>
        <fullName evidence="5">Helix-turn-helix transcriptional regulator</fullName>
    </submittedName>
</protein>
<keyword evidence="1" id="KW-0805">Transcription regulation</keyword>
<dbReference type="PANTHER" id="PTHR47894">
    <property type="entry name" value="HTH-TYPE TRANSCRIPTIONAL REGULATOR GADX"/>
    <property type="match status" value="1"/>
</dbReference>
<dbReference type="RefSeq" id="WP_394480656.1">
    <property type="nucleotide sequence ID" value="NZ_JBIGHV010000006.1"/>
</dbReference>
<keyword evidence="2" id="KW-0238">DNA-binding</keyword>
<dbReference type="EMBL" id="JBIGHV010000006">
    <property type="protein sequence ID" value="MFG6431521.1"/>
    <property type="molecule type" value="Genomic_DNA"/>
</dbReference>
<name>A0ABW7F6N1_9BURK</name>
<dbReference type="PANTHER" id="PTHR47894:SF1">
    <property type="entry name" value="HTH-TYPE TRANSCRIPTIONAL REGULATOR VQSM"/>
    <property type="match status" value="1"/>
</dbReference>